<accession>A0A7W3Y7D8</accession>
<evidence type="ECO:0000313" key="2">
    <source>
        <dbReference type="EMBL" id="MBB1061861.1"/>
    </source>
</evidence>
<dbReference type="EMBL" id="JACHTF010000020">
    <property type="protein sequence ID" value="MBB1061861.1"/>
    <property type="molecule type" value="Genomic_DNA"/>
</dbReference>
<evidence type="ECO:0000313" key="3">
    <source>
        <dbReference type="Proteomes" id="UP000523196"/>
    </source>
</evidence>
<evidence type="ECO:0008006" key="4">
    <source>
        <dbReference type="Google" id="ProtNLM"/>
    </source>
</evidence>
<feature type="region of interest" description="Disordered" evidence="1">
    <location>
        <begin position="1"/>
        <end position="30"/>
    </location>
</feature>
<comment type="caution">
    <text evidence="2">The sequence shown here is derived from an EMBL/GenBank/DDBJ whole genome shotgun (WGS) entry which is preliminary data.</text>
</comment>
<keyword evidence="3" id="KW-1185">Reference proteome</keyword>
<dbReference type="AlphaFoldDB" id="A0A7W3Y7D8"/>
<proteinExistence type="predicted"/>
<evidence type="ECO:0000256" key="1">
    <source>
        <dbReference type="SAM" id="MobiDB-lite"/>
    </source>
</evidence>
<dbReference type="RefSeq" id="WP_182688630.1">
    <property type="nucleotide sequence ID" value="NZ_JACHTF010000020.1"/>
</dbReference>
<sequence>MSHPNENPLTPASLATDGNQGAGAKADSPCGCEHTPCNACLHEMAALAVEVARRMLALVAAGTDYPEPGTVDAADLLDTAACYLHGEFCQALKGGRGGGA</sequence>
<gene>
    <name evidence="2" type="ORF">H4F98_14900</name>
</gene>
<reference evidence="2 3" key="1">
    <citation type="submission" date="2020-08" db="EMBL/GenBank/DDBJ databases">
        <authorList>
            <person name="Xu S."/>
            <person name="Li A."/>
        </authorList>
    </citation>
    <scope>NUCLEOTIDE SEQUENCE [LARGE SCALE GENOMIC DNA]</scope>
    <source>
        <strain evidence="2 3">119BY6-57</strain>
    </source>
</reference>
<dbReference type="Proteomes" id="UP000523196">
    <property type="component" value="Unassembled WGS sequence"/>
</dbReference>
<feature type="compositionally biased region" description="Polar residues" evidence="1">
    <location>
        <begin position="1"/>
        <end position="10"/>
    </location>
</feature>
<protein>
    <recommendedName>
        <fullName evidence="4">DUF3077 domain-containing protein</fullName>
    </recommendedName>
</protein>
<name>A0A7W3Y7D8_9GAMM</name>
<organism evidence="2 3">
    <name type="scientific">Marilutibacter spongiae</name>
    <dbReference type="NCBI Taxonomy" id="2025720"/>
    <lineage>
        <taxon>Bacteria</taxon>
        <taxon>Pseudomonadati</taxon>
        <taxon>Pseudomonadota</taxon>
        <taxon>Gammaproteobacteria</taxon>
        <taxon>Lysobacterales</taxon>
        <taxon>Lysobacteraceae</taxon>
        <taxon>Marilutibacter</taxon>
    </lineage>
</organism>